<dbReference type="PRINTS" id="PR00799">
    <property type="entry name" value="TRANSAMINASE"/>
</dbReference>
<dbReference type="InterPro" id="IPR000796">
    <property type="entry name" value="Asp_trans"/>
</dbReference>
<reference evidence="10" key="1">
    <citation type="journal article" date="2018" name="Genome Biol. Evol.">
        <title>Nephromyces encodes a urate metabolism pathway and predicted peroxisomes, demonstrating these are not ancient losses of apicomplexans.</title>
        <authorList>
            <person name="Paight C."/>
            <person name="Slamovits C.H."/>
            <person name="Saffo M.B."/>
            <person name="Lane C.E."/>
        </authorList>
    </citation>
    <scope>NUCLEOTIDE SEQUENCE</scope>
    <source>
        <strain evidence="10">Neph154</strain>
    </source>
</reference>
<dbReference type="InterPro" id="IPR015422">
    <property type="entry name" value="PyrdxlP-dep_Trfase_small"/>
</dbReference>
<evidence type="ECO:0000256" key="6">
    <source>
        <dbReference type="ARBA" id="ARBA00022898"/>
    </source>
</evidence>
<evidence type="ECO:0000259" key="9">
    <source>
        <dbReference type="Pfam" id="PF00155"/>
    </source>
</evidence>
<dbReference type="AlphaFoldDB" id="A0A3S8V354"/>
<evidence type="ECO:0000313" key="10">
    <source>
        <dbReference type="EMBL" id="AZL94498.1"/>
    </source>
</evidence>
<evidence type="ECO:0000256" key="8">
    <source>
        <dbReference type="RuleBase" id="RU000480"/>
    </source>
</evidence>
<comment type="similarity">
    <text evidence="2">Belongs to the class-I pyridoxal-phosphate-dependent aminotransferase family.</text>
</comment>
<dbReference type="PANTHER" id="PTHR11879:SF22">
    <property type="entry name" value="ASPARTATE AMINOTRANSFERASE, MITOCHONDRIAL"/>
    <property type="match status" value="1"/>
</dbReference>
<organism evidence="10">
    <name type="scientific">Nephromyces sp. MMRI</name>
    <dbReference type="NCBI Taxonomy" id="2496275"/>
    <lineage>
        <taxon>Eukaryota</taxon>
        <taxon>Sar</taxon>
        <taxon>Alveolata</taxon>
        <taxon>Apicomplexa</taxon>
        <taxon>Aconoidasida</taxon>
        <taxon>Nephromycida</taxon>
        <taxon>Nephromyces</taxon>
    </lineage>
</organism>
<evidence type="ECO:0000256" key="1">
    <source>
        <dbReference type="ARBA" id="ARBA00001933"/>
    </source>
</evidence>
<dbReference type="InterPro" id="IPR015424">
    <property type="entry name" value="PyrdxlP-dep_Trfase"/>
</dbReference>
<dbReference type="FunFam" id="3.90.1150.10:FF:000001">
    <property type="entry name" value="Aspartate aminotransferase"/>
    <property type="match status" value="1"/>
</dbReference>
<evidence type="ECO:0000256" key="4">
    <source>
        <dbReference type="ARBA" id="ARBA00022576"/>
    </source>
</evidence>
<comment type="subunit">
    <text evidence="3 8">Homodimer.</text>
</comment>
<dbReference type="GO" id="GO:0006533">
    <property type="term" value="P:L-aspartate catabolic process"/>
    <property type="evidence" value="ECO:0007669"/>
    <property type="project" value="TreeGrafter"/>
</dbReference>
<dbReference type="GO" id="GO:0004069">
    <property type="term" value="F:L-aspartate:2-oxoglutarate aminotransferase activity"/>
    <property type="evidence" value="ECO:0007669"/>
    <property type="project" value="UniProtKB-EC"/>
</dbReference>
<dbReference type="EC" id="2.6.1.1" evidence="8"/>
<protein>
    <recommendedName>
        <fullName evidence="8">Aspartate aminotransferase</fullName>
        <ecNumber evidence="8">2.6.1.1</ecNumber>
    </recommendedName>
</protein>
<comment type="catalytic activity">
    <reaction evidence="7 8">
        <text>L-aspartate + 2-oxoglutarate = oxaloacetate + L-glutamate</text>
        <dbReference type="Rhea" id="RHEA:21824"/>
        <dbReference type="ChEBI" id="CHEBI:16452"/>
        <dbReference type="ChEBI" id="CHEBI:16810"/>
        <dbReference type="ChEBI" id="CHEBI:29985"/>
        <dbReference type="ChEBI" id="CHEBI:29991"/>
        <dbReference type="EC" id="2.6.1.1"/>
    </reaction>
</comment>
<proteinExistence type="evidence at transcript level"/>
<dbReference type="Gene3D" id="3.40.640.10">
    <property type="entry name" value="Type I PLP-dependent aspartate aminotransferase-like (Major domain)"/>
    <property type="match status" value="1"/>
</dbReference>
<dbReference type="Gene3D" id="3.90.1150.10">
    <property type="entry name" value="Aspartate Aminotransferase, domain 1"/>
    <property type="match status" value="1"/>
</dbReference>
<accession>A0A3S8V354</accession>
<dbReference type="InterPro" id="IPR004839">
    <property type="entry name" value="Aminotransferase_I/II_large"/>
</dbReference>
<dbReference type="SUPFAM" id="SSF53383">
    <property type="entry name" value="PLP-dependent transferases"/>
    <property type="match status" value="1"/>
</dbReference>
<dbReference type="PROSITE" id="PS00105">
    <property type="entry name" value="AA_TRANSFER_CLASS_1"/>
    <property type="match status" value="1"/>
</dbReference>
<dbReference type="FunFam" id="3.40.640.10:FF:000066">
    <property type="entry name" value="Aspartate aminotransferase"/>
    <property type="match status" value="1"/>
</dbReference>
<name>A0A3S8V354_9APIC</name>
<dbReference type="Pfam" id="PF00155">
    <property type="entry name" value="Aminotran_1_2"/>
    <property type="match status" value="1"/>
</dbReference>
<dbReference type="EMBL" id="MK265923">
    <property type="protein sequence ID" value="AZL94498.1"/>
    <property type="molecule type" value="mRNA"/>
</dbReference>
<dbReference type="GO" id="GO:0030170">
    <property type="term" value="F:pyridoxal phosphate binding"/>
    <property type="evidence" value="ECO:0007669"/>
    <property type="project" value="InterPro"/>
</dbReference>
<comment type="miscellaneous">
    <text evidence="8">In eukaryotes there are cytoplasmic, mitochondrial and chloroplastic isozymes.</text>
</comment>
<evidence type="ECO:0000256" key="7">
    <source>
        <dbReference type="ARBA" id="ARBA00049185"/>
    </source>
</evidence>
<sequence length="423" mass="47865">MRSPFRLLTARMSSLQREIKNGWSHVSAAPADPILGLTQLFLNDKNPSKVNLGVGAYRDENGKPWVLPSVRMAEASRFNFNEQRVKDEVSYEYIPIEGIPGFVENAVKLAYSPDIAASKAIAAVQSVSGTGALRIAAEWLKRFYDRDIFIPAQSWANHNGIMTSANLNVKTYRYWDKTSLGLDFRSMLEDIQNAEDGSIILLHACAHNPTGCDPTQDEWKEMEQVIRKKKQLVLFDMAYQGFASGDTDEDAWAVRYFINQGHSIMLCQSFAKNMGLYGQRVGTFSFICSSEEEKRKCISQVKRIIRSMYSSPPRFGAEIAKHIFENQAVREQWLNDVKAMANRVHAMRIQLYNLLKEKHNIEWKHITLQKGMFAYTGLTETQVKALADQHHIYMTSDGRASIPGLNASNVEYVADCFAAVVKQ</sequence>
<dbReference type="InterPro" id="IPR004838">
    <property type="entry name" value="NHTrfase_class1_PyrdxlP-BS"/>
</dbReference>
<comment type="cofactor">
    <cofactor evidence="1">
        <name>pyridoxal 5'-phosphate</name>
        <dbReference type="ChEBI" id="CHEBI:597326"/>
    </cofactor>
</comment>
<keyword evidence="5 8" id="KW-0808">Transferase</keyword>
<dbReference type="GO" id="GO:0005739">
    <property type="term" value="C:mitochondrion"/>
    <property type="evidence" value="ECO:0007669"/>
    <property type="project" value="TreeGrafter"/>
</dbReference>
<dbReference type="PANTHER" id="PTHR11879">
    <property type="entry name" value="ASPARTATE AMINOTRANSFERASE"/>
    <property type="match status" value="1"/>
</dbReference>
<dbReference type="NCBIfam" id="NF006719">
    <property type="entry name" value="PRK09257.1"/>
    <property type="match status" value="1"/>
</dbReference>
<evidence type="ECO:0000256" key="2">
    <source>
        <dbReference type="ARBA" id="ARBA00007441"/>
    </source>
</evidence>
<evidence type="ECO:0000256" key="5">
    <source>
        <dbReference type="ARBA" id="ARBA00022679"/>
    </source>
</evidence>
<keyword evidence="6" id="KW-0663">Pyridoxal phosphate</keyword>
<evidence type="ECO:0000256" key="3">
    <source>
        <dbReference type="ARBA" id="ARBA00011738"/>
    </source>
</evidence>
<dbReference type="CDD" id="cd00609">
    <property type="entry name" value="AAT_like"/>
    <property type="match status" value="1"/>
</dbReference>
<dbReference type="InterPro" id="IPR015421">
    <property type="entry name" value="PyrdxlP-dep_Trfase_major"/>
</dbReference>
<feature type="domain" description="Aminotransferase class I/classII large" evidence="9">
    <location>
        <begin position="48"/>
        <end position="415"/>
    </location>
</feature>
<keyword evidence="4 8" id="KW-0032">Aminotransferase</keyword>